<comment type="caution">
    <text evidence="1">The sequence shown here is derived from an EMBL/GenBank/DDBJ whole genome shotgun (WGS) entry which is preliminary data.</text>
</comment>
<name>A0A542DB83_9ACTN</name>
<accession>A0A542DB83</accession>
<keyword evidence="2" id="KW-1185">Reference proteome</keyword>
<dbReference type="OrthoDB" id="5244329at2"/>
<dbReference type="Proteomes" id="UP000316298">
    <property type="component" value="Unassembled WGS sequence"/>
</dbReference>
<dbReference type="RefSeq" id="WP_141862987.1">
    <property type="nucleotide sequence ID" value="NZ_BAAAKA010000040.1"/>
</dbReference>
<protein>
    <submittedName>
        <fullName evidence="1">Uncharacterized protein</fullName>
    </submittedName>
</protein>
<dbReference type="AlphaFoldDB" id="A0A542DB83"/>
<reference evidence="1 2" key="1">
    <citation type="submission" date="2019-06" db="EMBL/GenBank/DDBJ databases">
        <title>Sequencing the genomes of 1000 actinobacteria strains.</title>
        <authorList>
            <person name="Klenk H.-P."/>
        </authorList>
    </citation>
    <scope>NUCLEOTIDE SEQUENCE [LARGE SCALE GENOMIC DNA]</scope>
    <source>
        <strain evidence="1 2">DSM 17305</strain>
    </source>
</reference>
<gene>
    <name evidence="1" type="ORF">FB475_7330</name>
</gene>
<organism evidence="1 2">
    <name type="scientific">Kribbella jejuensis</name>
    <dbReference type="NCBI Taxonomy" id="236068"/>
    <lineage>
        <taxon>Bacteria</taxon>
        <taxon>Bacillati</taxon>
        <taxon>Actinomycetota</taxon>
        <taxon>Actinomycetes</taxon>
        <taxon>Propionibacteriales</taxon>
        <taxon>Kribbellaceae</taxon>
        <taxon>Kribbella</taxon>
    </lineage>
</organism>
<proteinExistence type="predicted"/>
<evidence type="ECO:0000313" key="1">
    <source>
        <dbReference type="EMBL" id="TQJ00333.1"/>
    </source>
</evidence>
<sequence>MASDSMVDLTIRTAGAVRHAPRLLRAWMTATETCVRDDTGMLLWLATDSQIAWVYDGQLTTSPPLDDNAAGEVVWWEPATEVSALRDLRSAALWLGAEHEPVPVVDDARLSGKEVDWFTVPHEQVRNLRIARDSATGTVMHISGTDPVHGDLLVEVTAIHVLPRNDATFQPQLNL</sequence>
<evidence type="ECO:0000313" key="2">
    <source>
        <dbReference type="Proteomes" id="UP000316298"/>
    </source>
</evidence>
<dbReference type="EMBL" id="VFMM01000004">
    <property type="protein sequence ID" value="TQJ00333.1"/>
    <property type="molecule type" value="Genomic_DNA"/>
</dbReference>